<dbReference type="GO" id="GO:0008270">
    <property type="term" value="F:zinc ion binding"/>
    <property type="evidence" value="ECO:0007669"/>
    <property type="project" value="UniProtKB-KW"/>
</dbReference>
<evidence type="ECO:0000313" key="12">
    <source>
        <dbReference type="EMBL" id="KAK7803942.1"/>
    </source>
</evidence>
<keyword evidence="7" id="KW-0862">Zinc</keyword>
<evidence type="ECO:0000313" key="13">
    <source>
        <dbReference type="Proteomes" id="UP001488838"/>
    </source>
</evidence>
<dbReference type="EMBL" id="JBBHLL010000398">
    <property type="protein sequence ID" value="KAK7803942.1"/>
    <property type="molecule type" value="Genomic_DNA"/>
</dbReference>
<evidence type="ECO:0000256" key="8">
    <source>
        <dbReference type="ARBA" id="ARBA00023187"/>
    </source>
</evidence>
<feature type="compositionally biased region" description="Pro residues" evidence="10">
    <location>
        <begin position="243"/>
        <end position="318"/>
    </location>
</feature>
<organism evidence="12 13">
    <name type="scientific">Myodes glareolus</name>
    <name type="common">Bank vole</name>
    <name type="synonym">Clethrionomys glareolus</name>
    <dbReference type="NCBI Taxonomy" id="447135"/>
    <lineage>
        <taxon>Eukaryota</taxon>
        <taxon>Metazoa</taxon>
        <taxon>Chordata</taxon>
        <taxon>Craniata</taxon>
        <taxon>Vertebrata</taxon>
        <taxon>Euteleostomi</taxon>
        <taxon>Mammalia</taxon>
        <taxon>Eutheria</taxon>
        <taxon>Euarchontoglires</taxon>
        <taxon>Glires</taxon>
        <taxon>Rodentia</taxon>
        <taxon>Myomorpha</taxon>
        <taxon>Muroidea</taxon>
        <taxon>Cricetidae</taxon>
        <taxon>Arvicolinae</taxon>
        <taxon>Myodes</taxon>
    </lineage>
</organism>
<keyword evidence="3" id="KW-0507">mRNA processing</keyword>
<evidence type="ECO:0000256" key="2">
    <source>
        <dbReference type="ARBA" id="ARBA00008995"/>
    </source>
</evidence>
<evidence type="ECO:0000256" key="1">
    <source>
        <dbReference type="ARBA" id="ARBA00004123"/>
    </source>
</evidence>
<proteinExistence type="inferred from homology"/>
<dbReference type="SMART" id="SM00451">
    <property type="entry name" value="ZnF_U1"/>
    <property type="match status" value="1"/>
</dbReference>
<dbReference type="FunFam" id="3.30.160.60:FF:001216">
    <property type="entry name" value="Splicing factor 3A subunit 2"/>
    <property type="match status" value="1"/>
</dbReference>
<keyword evidence="6" id="KW-0863">Zinc-finger</keyword>
<name>A0AAW0HLV4_MYOGA</name>
<evidence type="ECO:0000259" key="11">
    <source>
        <dbReference type="PROSITE" id="PS50171"/>
    </source>
</evidence>
<dbReference type="PROSITE" id="PS50171">
    <property type="entry name" value="ZF_MATRIN"/>
    <property type="match status" value="1"/>
</dbReference>
<dbReference type="PANTHER" id="PTHR23205">
    <property type="entry name" value="SPLICING FACTOR 3A SUBUNIT 2"/>
    <property type="match status" value="1"/>
</dbReference>
<comment type="caution">
    <text evidence="12">The sequence shown here is derived from an EMBL/GenBank/DDBJ whole genome shotgun (WGS) entry which is preliminary data.</text>
</comment>
<gene>
    <name evidence="12" type="ORF">U0070_020159</name>
</gene>
<dbReference type="Gene3D" id="3.30.160.60">
    <property type="entry name" value="Classic Zinc Finger"/>
    <property type="match status" value="1"/>
</dbReference>
<dbReference type="GO" id="GO:0005686">
    <property type="term" value="C:U2 snRNP"/>
    <property type="evidence" value="ECO:0007669"/>
    <property type="project" value="TreeGrafter"/>
</dbReference>
<evidence type="ECO:0000256" key="4">
    <source>
        <dbReference type="ARBA" id="ARBA00022723"/>
    </source>
</evidence>
<evidence type="ECO:0000256" key="3">
    <source>
        <dbReference type="ARBA" id="ARBA00022664"/>
    </source>
</evidence>
<evidence type="ECO:0000256" key="7">
    <source>
        <dbReference type="ARBA" id="ARBA00022833"/>
    </source>
</evidence>
<keyword evidence="9" id="KW-0539">Nucleus</keyword>
<dbReference type="Pfam" id="PF12874">
    <property type="entry name" value="zf-met"/>
    <property type="match status" value="1"/>
</dbReference>
<reference evidence="12 13" key="1">
    <citation type="journal article" date="2023" name="bioRxiv">
        <title>Conserved and derived expression patterns and positive selection on dental genes reveal complex evolutionary context of ever-growing rodent molars.</title>
        <authorList>
            <person name="Calamari Z.T."/>
            <person name="Song A."/>
            <person name="Cohen E."/>
            <person name="Akter M."/>
            <person name="Roy R.D."/>
            <person name="Hallikas O."/>
            <person name="Christensen M.M."/>
            <person name="Li P."/>
            <person name="Marangoni P."/>
            <person name="Jernvall J."/>
            <person name="Klein O.D."/>
        </authorList>
    </citation>
    <scope>NUCLEOTIDE SEQUENCE [LARGE SCALE GENOMIC DNA]</scope>
    <source>
        <strain evidence="12">V071</strain>
    </source>
</reference>
<dbReference type="InterPro" id="IPR000690">
    <property type="entry name" value="Matrin/U1-C_Znf_C2H2"/>
</dbReference>
<dbReference type="PANTHER" id="PTHR23205:SF0">
    <property type="entry name" value="SPLICING FACTOR 3A SUBUNIT 2"/>
    <property type="match status" value="1"/>
</dbReference>
<comment type="subcellular location">
    <subcellularLocation>
        <location evidence="1">Nucleus</location>
    </subcellularLocation>
</comment>
<dbReference type="GO" id="GO:0071013">
    <property type="term" value="C:catalytic step 2 spliceosome"/>
    <property type="evidence" value="ECO:0007669"/>
    <property type="project" value="TreeGrafter"/>
</dbReference>
<comment type="similarity">
    <text evidence="2">Belongs to the SF3A2 family.</text>
</comment>
<dbReference type="AlphaFoldDB" id="A0AAW0HLV4"/>
<dbReference type="Proteomes" id="UP001488838">
    <property type="component" value="Unassembled WGS sequence"/>
</dbReference>
<dbReference type="Pfam" id="PF16835">
    <property type="entry name" value="SF3A2"/>
    <property type="match status" value="1"/>
</dbReference>
<dbReference type="SMART" id="SM01050">
    <property type="entry name" value="CactinC_cactus"/>
    <property type="match status" value="1"/>
</dbReference>
<dbReference type="GO" id="GO:0003676">
    <property type="term" value="F:nucleic acid binding"/>
    <property type="evidence" value="ECO:0007669"/>
    <property type="project" value="InterPro"/>
</dbReference>
<feature type="domain" description="Matrin-type" evidence="11">
    <location>
        <begin position="54"/>
        <end position="84"/>
    </location>
</feature>
<dbReference type="InterPro" id="IPR013087">
    <property type="entry name" value="Znf_C2H2_type"/>
</dbReference>
<dbReference type="InterPro" id="IPR003604">
    <property type="entry name" value="Matrin/U1-like-C_Znf_C2H2"/>
</dbReference>
<sequence>MDFQHRPGGKTGSGGVASSSESNRDRRERLRQLALETIDINKDPYFMKNHLGSYECKLCLTLHNNEGSYLAHTQGKKHQTNLARRAAKEAKEAPAQPAPEKVKVEVKKFVKIGRPGYKVTKQRDTEMGQQSLLFQVRWDKSEVGVERTPGCGADAAVHVPQIDYPEIAEGIMPRHRFMSAYEQRIEPPDRRWQYLLMAAEPYETIAFKVPSREIDKAEGKFWTHWNRETKQFFLQFHFKMEKPPAPPSLPAGPPGVKRPPPPLMNGLPPRPPLPDALPPPPPGGLPLPPMPPTGPAPSGPPGPPQMPPPAPGVHPPAPVLQVCSQQPQECTQQPLECTRQLQGSTQQPLECTRQLQGSTRLLQGSTLPRQLEFILRLQGYTHLLLQFTRRLLGCTPQLLASTLRHLGYTPSLLLGSTLLHL</sequence>
<protein>
    <recommendedName>
        <fullName evidence="11">Matrin-type domain-containing protein</fullName>
    </recommendedName>
</protein>
<dbReference type="SUPFAM" id="SSF57667">
    <property type="entry name" value="beta-beta-alpha zinc fingers"/>
    <property type="match status" value="1"/>
</dbReference>
<evidence type="ECO:0000256" key="9">
    <source>
        <dbReference type="ARBA" id="ARBA00023242"/>
    </source>
</evidence>
<evidence type="ECO:0000256" key="10">
    <source>
        <dbReference type="SAM" id="MobiDB-lite"/>
    </source>
</evidence>
<evidence type="ECO:0000256" key="6">
    <source>
        <dbReference type="ARBA" id="ARBA00022771"/>
    </source>
</evidence>
<keyword evidence="5" id="KW-0747">Spliceosome</keyword>
<keyword evidence="13" id="KW-1185">Reference proteome</keyword>
<dbReference type="InterPro" id="IPR036236">
    <property type="entry name" value="Znf_C2H2_sf"/>
</dbReference>
<dbReference type="InterPro" id="IPR031781">
    <property type="entry name" value="SF3A2_dom"/>
</dbReference>
<feature type="region of interest" description="Disordered" evidence="10">
    <location>
        <begin position="243"/>
        <end position="319"/>
    </location>
</feature>
<evidence type="ECO:0000256" key="5">
    <source>
        <dbReference type="ARBA" id="ARBA00022728"/>
    </source>
</evidence>
<accession>A0AAW0HLV4</accession>
<keyword evidence="8" id="KW-0508">mRNA splicing</keyword>
<dbReference type="GO" id="GO:0071004">
    <property type="term" value="C:U2-type prespliceosome"/>
    <property type="evidence" value="ECO:0007669"/>
    <property type="project" value="TreeGrafter"/>
</dbReference>
<dbReference type="GO" id="GO:0000245">
    <property type="term" value="P:spliceosomal complex assembly"/>
    <property type="evidence" value="ECO:0007669"/>
    <property type="project" value="TreeGrafter"/>
</dbReference>
<dbReference type="Gene3D" id="2.60.40.2690">
    <property type="match status" value="2"/>
</dbReference>
<keyword evidence="4" id="KW-0479">Metal-binding</keyword>
<dbReference type="InterPro" id="IPR052092">
    <property type="entry name" value="SF3A2"/>
</dbReference>
<feature type="region of interest" description="Disordered" evidence="10">
    <location>
        <begin position="1"/>
        <end position="27"/>
    </location>
</feature>